<dbReference type="GO" id="GO:0016020">
    <property type="term" value="C:membrane"/>
    <property type="evidence" value="ECO:0007669"/>
    <property type="project" value="UniProtKB-SubCell"/>
</dbReference>
<dbReference type="FunFam" id="1.20.1250.20:FF:000322">
    <property type="entry name" value="Uncharacterized protein, isoform A"/>
    <property type="match status" value="1"/>
</dbReference>
<evidence type="ECO:0000313" key="8">
    <source>
        <dbReference type="Proteomes" id="UP000504633"/>
    </source>
</evidence>
<feature type="transmembrane region" description="Helical" evidence="6">
    <location>
        <begin position="616"/>
        <end position="634"/>
    </location>
</feature>
<name>A0A6J1MIK3_DROHY</name>
<evidence type="ECO:0000256" key="1">
    <source>
        <dbReference type="ARBA" id="ARBA00004141"/>
    </source>
</evidence>
<dbReference type="GO" id="GO:0022857">
    <property type="term" value="F:transmembrane transporter activity"/>
    <property type="evidence" value="ECO:0007669"/>
    <property type="project" value="InterPro"/>
</dbReference>
<evidence type="ECO:0000256" key="6">
    <source>
        <dbReference type="SAM" id="Phobius"/>
    </source>
</evidence>
<dbReference type="PANTHER" id="PTHR48021:SF39">
    <property type="entry name" value="MAJOR FACILITATOR SUPERFAMILY (MFS) PROFILE DOMAIN-CONTAINING PROTEIN"/>
    <property type="match status" value="1"/>
</dbReference>
<dbReference type="PROSITE" id="PS50850">
    <property type="entry name" value="MFS"/>
    <property type="match status" value="1"/>
</dbReference>
<evidence type="ECO:0000259" key="7">
    <source>
        <dbReference type="PROSITE" id="PS50850"/>
    </source>
</evidence>
<dbReference type="OrthoDB" id="6133115at2759"/>
<dbReference type="AlphaFoldDB" id="A0A6J1MIK3"/>
<feature type="region of interest" description="Disordered" evidence="5">
    <location>
        <begin position="660"/>
        <end position="680"/>
    </location>
</feature>
<proteinExistence type="predicted"/>
<feature type="transmembrane region" description="Helical" evidence="6">
    <location>
        <begin position="135"/>
        <end position="151"/>
    </location>
</feature>
<feature type="transmembrane region" description="Helical" evidence="6">
    <location>
        <begin position="544"/>
        <end position="564"/>
    </location>
</feature>
<feature type="transmembrane region" description="Helical" evidence="6">
    <location>
        <begin position="214"/>
        <end position="235"/>
    </location>
</feature>
<feature type="region of interest" description="Disordered" evidence="5">
    <location>
        <begin position="713"/>
        <end position="742"/>
    </location>
</feature>
<keyword evidence="4 6" id="KW-0472">Membrane</keyword>
<dbReference type="InterPro" id="IPR005828">
    <property type="entry name" value="MFS_sugar_transport-like"/>
</dbReference>
<dbReference type="RefSeq" id="XP_023178925.2">
    <property type="nucleotide sequence ID" value="XM_023323157.2"/>
</dbReference>
<keyword evidence="8" id="KW-1185">Reference proteome</keyword>
<dbReference type="KEGG" id="dhe:111604913"/>
<dbReference type="FunFam" id="1.20.1250.20:FF:000515">
    <property type="entry name" value="Uncharacterized protein, isoform B"/>
    <property type="match status" value="1"/>
</dbReference>
<feature type="domain" description="Major facilitator superfamily (MFS) profile" evidence="7">
    <location>
        <begin position="54"/>
        <end position="638"/>
    </location>
</feature>
<sequence length="742" mass="82400">MAEARLRRNISRQAPMLALNDRPLFMHNGHNNNRRISGVNDVEVSNFRRALPQFLAVSIKNLLLFGYGMTLGFPTIVIPAIQGGEGRGEGQDSGIVLNKEEISWFSSINLICVPLGCLFSGLLTQPLGKRRAMQFVNLPILAAWLMFHFATRTEHLYAALCLAGLGGGLMEAPVLTYVAEITEPKYRGILSALGTTCVITGVFVQFILGSLMDWRSVAAVSAAFPVITIVMLCFVPESPIWLIREQRYREAVKSLQWLRGWVPEHQVEVEFNQLYDELITQKAIEEATEGSGAVPGQRRTLKYRLRMWRKRTFLAPFLLVSFTFFTGHFSGKTPLQTYAVQIFHTLKAPMNKYHATILLGVAEMLSTILGVALIHFTGKRPLVLVSTIGTGLCFFGTATYAHFLNDVPGFAVNNVVVNASALVPKGSIISQANISKIFENQYQDELVLQQQHEQQLTTMWPDLEQEPDTTTMEILDTTTELWNRSKRGLDTTLNPNDVGEFEATTLLPEPAAATPASVSRDVAPSKPPISEDLLLVVPKQEHNYLVWVPLILLLLSAFFSHLGIRMIPWILIGEVFPADIRNSASGFAGGIGYVFGFLANKLFLVMLSALTLPGTFAFYATVAFIGTIVLYFTLPETEGRTLGEIEAHFSKKSDLNLLRKQPRQHESEKQQSPPTNGTNAIQLDNLQDLHMPVGSQQQTKIIHLQQSDFVPQTHMERPTSRGPSLVGVTNPAFEETSNTTHL</sequence>
<feature type="transmembrane region" description="Helical" evidence="6">
    <location>
        <begin position="353"/>
        <end position="375"/>
    </location>
</feature>
<dbReference type="Proteomes" id="UP000504633">
    <property type="component" value="Unplaced"/>
</dbReference>
<evidence type="ECO:0000256" key="5">
    <source>
        <dbReference type="SAM" id="MobiDB-lite"/>
    </source>
</evidence>
<feature type="compositionally biased region" description="Polar residues" evidence="5">
    <location>
        <begin position="670"/>
        <end position="680"/>
    </location>
</feature>
<dbReference type="InterPro" id="IPR005829">
    <property type="entry name" value="Sugar_transporter_CS"/>
</dbReference>
<dbReference type="InterPro" id="IPR050549">
    <property type="entry name" value="MFS_Trehalose_Transporter"/>
</dbReference>
<evidence type="ECO:0000256" key="3">
    <source>
        <dbReference type="ARBA" id="ARBA00022989"/>
    </source>
</evidence>
<dbReference type="PROSITE" id="PS00217">
    <property type="entry name" value="SUGAR_TRANSPORT_2"/>
    <property type="match status" value="1"/>
</dbReference>
<feature type="transmembrane region" description="Helical" evidence="6">
    <location>
        <begin position="585"/>
        <end position="610"/>
    </location>
</feature>
<feature type="transmembrane region" description="Helical" evidence="6">
    <location>
        <begin position="312"/>
        <end position="330"/>
    </location>
</feature>
<protein>
    <submittedName>
        <fullName evidence="9">Facilitated trehalose transporter Tret1 isoform X1</fullName>
    </submittedName>
</protein>
<dbReference type="InterPro" id="IPR020846">
    <property type="entry name" value="MFS_dom"/>
</dbReference>
<evidence type="ECO:0000256" key="4">
    <source>
        <dbReference type="ARBA" id="ARBA00023136"/>
    </source>
</evidence>
<dbReference type="SUPFAM" id="SSF103473">
    <property type="entry name" value="MFS general substrate transporter"/>
    <property type="match status" value="2"/>
</dbReference>
<dbReference type="PANTHER" id="PTHR48021">
    <property type="match status" value="1"/>
</dbReference>
<comment type="subcellular location">
    <subcellularLocation>
        <location evidence="1">Membrane</location>
        <topology evidence="1">Multi-pass membrane protein</topology>
    </subcellularLocation>
</comment>
<evidence type="ECO:0000256" key="2">
    <source>
        <dbReference type="ARBA" id="ARBA00022692"/>
    </source>
</evidence>
<feature type="transmembrane region" description="Helical" evidence="6">
    <location>
        <begin position="190"/>
        <end position="208"/>
    </location>
</feature>
<dbReference type="Gene3D" id="1.20.1250.20">
    <property type="entry name" value="MFS general substrate transporter like domains"/>
    <property type="match status" value="2"/>
</dbReference>
<dbReference type="GeneID" id="111604913"/>
<evidence type="ECO:0000313" key="9">
    <source>
        <dbReference type="RefSeq" id="XP_023178925.2"/>
    </source>
</evidence>
<accession>A0A6J1MIK3</accession>
<gene>
    <name evidence="9" type="primary">LOC111604913</name>
</gene>
<organism evidence="8 9">
    <name type="scientific">Drosophila hydei</name>
    <name type="common">Fruit fly</name>
    <dbReference type="NCBI Taxonomy" id="7224"/>
    <lineage>
        <taxon>Eukaryota</taxon>
        <taxon>Metazoa</taxon>
        <taxon>Ecdysozoa</taxon>
        <taxon>Arthropoda</taxon>
        <taxon>Hexapoda</taxon>
        <taxon>Insecta</taxon>
        <taxon>Pterygota</taxon>
        <taxon>Neoptera</taxon>
        <taxon>Endopterygota</taxon>
        <taxon>Diptera</taxon>
        <taxon>Brachycera</taxon>
        <taxon>Muscomorpha</taxon>
        <taxon>Ephydroidea</taxon>
        <taxon>Drosophilidae</taxon>
        <taxon>Drosophila</taxon>
    </lineage>
</organism>
<keyword evidence="3 6" id="KW-1133">Transmembrane helix</keyword>
<reference evidence="9" key="1">
    <citation type="submission" date="2025-08" db="UniProtKB">
        <authorList>
            <consortium name="RefSeq"/>
        </authorList>
    </citation>
    <scope>IDENTIFICATION</scope>
    <source>
        <strain evidence="9">15085-1641.00</strain>
        <tissue evidence="9">Whole body</tissue>
    </source>
</reference>
<keyword evidence="2 6" id="KW-0812">Transmembrane</keyword>
<feature type="transmembrane region" description="Helical" evidence="6">
    <location>
        <begin position="157"/>
        <end position="178"/>
    </location>
</feature>
<dbReference type="InterPro" id="IPR036259">
    <property type="entry name" value="MFS_trans_sf"/>
</dbReference>
<feature type="transmembrane region" description="Helical" evidence="6">
    <location>
        <begin position="102"/>
        <end position="123"/>
    </location>
</feature>
<feature type="transmembrane region" description="Helical" evidence="6">
    <location>
        <begin position="382"/>
        <end position="403"/>
    </location>
</feature>
<dbReference type="Pfam" id="PF00083">
    <property type="entry name" value="Sugar_tr"/>
    <property type="match status" value="2"/>
</dbReference>
<feature type="transmembrane region" description="Helical" evidence="6">
    <location>
        <begin position="62"/>
        <end position="82"/>
    </location>
</feature>